<dbReference type="Gene3D" id="3.30.420.10">
    <property type="entry name" value="Ribonuclease H-like superfamily/Ribonuclease H"/>
    <property type="match status" value="1"/>
</dbReference>
<dbReference type="Gene3D" id="1.10.340.70">
    <property type="match status" value="1"/>
</dbReference>
<dbReference type="Gene3D" id="3.30.70.270">
    <property type="match status" value="1"/>
</dbReference>
<dbReference type="InterPro" id="IPR000477">
    <property type="entry name" value="RT_dom"/>
</dbReference>
<dbReference type="Pfam" id="PF17919">
    <property type="entry name" value="RT_RNaseH_2"/>
    <property type="match status" value="1"/>
</dbReference>
<dbReference type="Pfam" id="PF00078">
    <property type="entry name" value="RVT_1"/>
    <property type="match status" value="1"/>
</dbReference>
<dbReference type="PANTHER" id="PTHR37984">
    <property type="entry name" value="PROTEIN CBG26694"/>
    <property type="match status" value="1"/>
</dbReference>
<name>A0A8J5Y5J6_9ROSI</name>
<dbReference type="GO" id="GO:0015074">
    <property type="term" value="P:DNA integration"/>
    <property type="evidence" value="ECO:0007669"/>
    <property type="project" value="InterPro"/>
</dbReference>
<dbReference type="InterPro" id="IPR041588">
    <property type="entry name" value="Integrase_H2C2"/>
</dbReference>
<feature type="domain" description="Integrase catalytic" evidence="2">
    <location>
        <begin position="385"/>
        <end position="490"/>
    </location>
</feature>
<gene>
    <name evidence="3" type="ORF">CXB51_022122</name>
</gene>
<protein>
    <recommendedName>
        <fullName evidence="2">Integrase catalytic domain-containing protein</fullName>
    </recommendedName>
</protein>
<dbReference type="PANTHER" id="PTHR37984:SF5">
    <property type="entry name" value="PROTEIN NYNRIN-LIKE"/>
    <property type="match status" value="1"/>
</dbReference>
<dbReference type="Pfam" id="PF17921">
    <property type="entry name" value="Integrase_H2C2"/>
    <property type="match status" value="1"/>
</dbReference>
<evidence type="ECO:0000313" key="3">
    <source>
        <dbReference type="EMBL" id="KAG8483191.1"/>
    </source>
</evidence>
<dbReference type="EMBL" id="JAHUZN010000009">
    <property type="protein sequence ID" value="KAG8483191.1"/>
    <property type="molecule type" value="Genomic_DNA"/>
</dbReference>
<dbReference type="PROSITE" id="PS50994">
    <property type="entry name" value="INTEGRASE"/>
    <property type="match status" value="1"/>
</dbReference>
<dbReference type="AlphaFoldDB" id="A0A8J5Y5J6"/>
<comment type="caution">
    <text evidence="3">The sequence shown here is derived from an EMBL/GenBank/DDBJ whole genome shotgun (WGS) entry which is preliminary data.</text>
</comment>
<organism evidence="3 4">
    <name type="scientific">Gossypium anomalum</name>
    <dbReference type="NCBI Taxonomy" id="47600"/>
    <lineage>
        <taxon>Eukaryota</taxon>
        <taxon>Viridiplantae</taxon>
        <taxon>Streptophyta</taxon>
        <taxon>Embryophyta</taxon>
        <taxon>Tracheophyta</taxon>
        <taxon>Spermatophyta</taxon>
        <taxon>Magnoliopsida</taxon>
        <taxon>eudicotyledons</taxon>
        <taxon>Gunneridae</taxon>
        <taxon>Pentapetalae</taxon>
        <taxon>rosids</taxon>
        <taxon>malvids</taxon>
        <taxon>Malvales</taxon>
        <taxon>Malvaceae</taxon>
        <taxon>Malvoideae</taxon>
        <taxon>Gossypium</taxon>
    </lineage>
</organism>
<dbReference type="GO" id="GO:0003824">
    <property type="term" value="F:catalytic activity"/>
    <property type="evidence" value="ECO:0007669"/>
    <property type="project" value="UniProtKB-KW"/>
</dbReference>
<accession>A0A8J5Y5J6</accession>
<dbReference type="InterPro" id="IPR012337">
    <property type="entry name" value="RNaseH-like_sf"/>
</dbReference>
<keyword evidence="4" id="KW-1185">Reference proteome</keyword>
<dbReference type="Gene3D" id="3.10.10.10">
    <property type="entry name" value="HIV Type 1 Reverse Transcriptase, subunit A, domain 1"/>
    <property type="match status" value="1"/>
</dbReference>
<reference evidence="3 4" key="1">
    <citation type="journal article" date="2021" name="bioRxiv">
        <title>The Gossypium anomalum genome as a resource for cotton improvement and evolutionary analysis of hybrid incompatibility.</title>
        <authorList>
            <person name="Grover C.E."/>
            <person name="Yuan D."/>
            <person name="Arick M.A."/>
            <person name="Miller E.R."/>
            <person name="Hu G."/>
            <person name="Peterson D.G."/>
            <person name="Wendel J.F."/>
            <person name="Udall J.A."/>
        </authorList>
    </citation>
    <scope>NUCLEOTIDE SEQUENCE [LARGE SCALE GENOMIC DNA]</scope>
    <source>
        <strain evidence="3">JFW-Udall</strain>
        <tissue evidence="3">Leaf</tissue>
    </source>
</reference>
<dbReference type="InterPro" id="IPR050951">
    <property type="entry name" value="Retrovirus_Pol_polyprotein"/>
</dbReference>
<dbReference type="InterPro" id="IPR043502">
    <property type="entry name" value="DNA/RNA_pol_sf"/>
</dbReference>
<evidence type="ECO:0000259" key="2">
    <source>
        <dbReference type="PROSITE" id="PS50994"/>
    </source>
</evidence>
<evidence type="ECO:0000313" key="4">
    <source>
        <dbReference type="Proteomes" id="UP000701853"/>
    </source>
</evidence>
<dbReference type="CDD" id="cd01647">
    <property type="entry name" value="RT_LTR"/>
    <property type="match status" value="1"/>
</dbReference>
<dbReference type="OrthoDB" id="10055717at2759"/>
<dbReference type="InterPro" id="IPR036397">
    <property type="entry name" value="RNaseH_sf"/>
</dbReference>
<dbReference type="InterPro" id="IPR041577">
    <property type="entry name" value="RT_RNaseH_2"/>
</dbReference>
<dbReference type="GO" id="GO:0003676">
    <property type="term" value="F:nucleic acid binding"/>
    <property type="evidence" value="ECO:0007669"/>
    <property type="project" value="InterPro"/>
</dbReference>
<keyword evidence="1" id="KW-0511">Multifunctional enzyme</keyword>
<dbReference type="Pfam" id="PF00665">
    <property type="entry name" value="rve"/>
    <property type="match status" value="1"/>
</dbReference>
<proteinExistence type="predicted"/>
<dbReference type="InterPro" id="IPR001584">
    <property type="entry name" value="Integrase_cat-core"/>
</dbReference>
<dbReference type="FunFam" id="3.30.70.270:FF:000020">
    <property type="entry name" value="Transposon Tf2-6 polyprotein-like Protein"/>
    <property type="match status" value="1"/>
</dbReference>
<sequence length="490" mass="56696">MGKSGTSRAQENGRDGKENAEDQMLERLAGKTHFCCLDGYPGFFQIPVAPKDQKKTTFTCPFDTFAYRKMPFGLCNAPATFQRCMMRFYRRFIKNFSKIAEPLCKLLQKNKKFEFDPKCKEAFDTLKQKLVTAPIVQAPDWNYPFEIMCDASKRSVGPRIGTKDSQGASCHLLRLKDPRCCTKQLHNHRKRNFSYCVLDRKEEEAKLRLIRWILLLQEFDIEIRDKKGCENLVADHLSRIKNPFDDVPIKDEFPDESLFSTEAHYPWYADIVNLLTTGSLPTELTQSVKNKLRHEARNYIEDDPYLWKHCSDQIIRRCVPETEVTSILTFCHTEACGGHFGPKQTAHKVLECGLYWPTIFCDAFNFCKSCDKCQDIGNITKRNQMPLSPIHVCEIFDVWGIDFMGPFISSFGNVYILLAVDYVSKWIEAKPTHNDNAKTVVEFLKRTIFSRFGTPRALISDRGTHFCNKVMELLLSKYRVHHRIATAYHP</sequence>
<dbReference type="Proteomes" id="UP000701853">
    <property type="component" value="Chromosome 9"/>
</dbReference>
<dbReference type="InterPro" id="IPR043128">
    <property type="entry name" value="Rev_trsase/Diguanyl_cyclase"/>
</dbReference>
<dbReference type="SUPFAM" id="SSF56672">
    <property type="entry name" value="DNA/RNA polymerases"/>
    <property type="match status" value="1"/>
</dbReference>
<dbReference type="SUPFAM" id="SSF53098">
    <property type="entry name" value="Ribonuclease H-like"/>
    <property type="match status" value="1"/>
</dbReference>
<evidence type="ECO:0000256" key="1">
    <source>
        <dbReference type="ARBA" id="ARBA00023268"/>
    </source>
</evidence>